<comment type="caution">
    <text evidence="10">Lacks conserved residue(s) required for the propagation of feature annotation.</text>
</comment>
<dbReference type="InterPro" id="IPR056732">
    <property type="entry name" value="GBD_ATRN"/>
</dbReference>
<dbReference type="SUPFAM" id="SSF117281">
    <property type="entry name" value="Kelch motif"/>
    <property type="match status" value="1"/>
</dbReference>
<protein>
    <recommendedName>
        <fullName evidence="16">Attractin-like protein 1</fullName>
    </recommendedName>
</protein>
<dbReference type="PROSITE" id="PS00022">
    <property type="entry name" value="EGF_1"/>
    <property type="match status" value="1"/>
</dbReference>
<dbReference type="InterPro" id="IPR051568">
    <property type="entry name" value="LZTR1/Attractin"/>
</dbReference>
<dbReference type="SUPFAM" id="SSF57196">
    <property type="entry name" value="EGF/Laminin"/>
    <property type="match status" value="1"/>
</dbReference>
<keyword evidence="8" id="KW-0325">Glycoprotein</keyword>
<dbReference type="PROSITE" id="PS01180">
    <property type="entry name" value="CUB"/>
    <property type="match status" value="1"/>
</dbReference>
<evidence type="ECO:0000256" key="9">
    <source>
        <dbReference type="ARBA" id="ARBA00023292"/>
    </source>
</evidence>
<proteinExistence type="predicted"/>
<evidence type="ECO:0008006" key="16">
    <source>
        <dbReference type="Google" id="ProtNLM"/>
    </source>
</evidence>
<keyword evidence="5" id="KW-0677">Repeat</keyword>
<dbReference type="SUPFAM" id="SSF49854">
    <property type="entry name" value="Spermadhesin, CUB domain"/>
    <property type="match status" value="1"/>
</dbReference>
<keyword evidence="4" id="KW-0732">Signal</keyword>
<dbReference type="PANTHER" id="PTHR46376:SF2">
    <property type="entry name" value="DISTRACTED, ISOFORM B"/>
    <property type="match status" value="1"/>
</dbReference>
<dbReference type="OMA" id="MNGCPSD"/>
<dbReference type="PROSITE" id="PS01186">
    <property type="entry name" value="EGF_2"/>
    <property type="match status" value="1"/>
</dbReference>
<keyword evidence="10" id="KW-0245">EGF-like domain</keyword>
<organism evidence="14 15">
    <name type="scientific">Blomia tropicalis</name>
    <name type="common">Mite</name>
    <dbReference type="NCBI Taxonomy" id="40697"/>
    <lineage>
        <taxon>Eukaryota</taxon>
        <taxon>Metazoa</taxon>
        <taxon>Ecdysozoa</taxon>
        <taxon>Arthropoda</taxon>
        <taxon>Chelicerata</taxon>
        <taxon>Arachnida</taxon>
        <taxon>Acari</taxon>
        <taxon>Acariformes</taxon>
        <taxon>Sarcoptiformes</taxon>
        <taxon>Astigmata</taxon>
        <taxon>Glycyphagoidea</taxon>
        <taxon>Echimyopodidae</taxon>
        <taxon>Blomia</taxon>
    </lineage>
</organism>
<evidence type="ECO:0000256" key="5">
    <source>
        <dbReference type="ARBA" id="ARBA00022737"/>
    </source>
</evidence>
<dbReference type="InterPro" id="IPR035914">
    <property type="entry name" value="Sperma_CUB_dom_sf"/>
</dbReference>
<dbReference type="GO" id="GO:0016020">
    <property type="term" value="C:membrane"/>
    <property type="evidence" value="ECO:0007669"/>
    <property type="project" value="UniProtKB-SubCell"/>
</dbReference>
<evidence type="ECO:0000256" key="8">
    <source>
        <dbReference type="ARBA" id="ARBA00023180"/>
    </source>
</evidence>
<dbReference type="Pfam" id="PF24973">
    <property type="entry name" value="EGF_LMN_ATRN"/>
    <property type="match status" value="1"/>
</dbReference>
<gene>
    <name evidence="14" type="ORF">RDWZM_000628</name>
</gene>
<dbReference type="SMART" id="SM00180">
    <property type="entry name" value="EGF_Lam"/>
    <property type="match status" value="2"/>
</dbReference>
<comment type="subcellular location">
    <subcellularLocation>
        <location evidence="1">Membrane</location>
        <topology evidence="1">Single-pass membrane protein</topology>
    </subcellularLocation>
</comment>
<dbReference type="Gene3D" id="2.120.10.80">
    <property type="entry name" value="Kelch-type beta propeller"/>
    <property type="match status" value="2"/>
</dbReference>
<keyword evidence="3 11" id="KW-0812">Transmembrane</keyword>
<sequence length="1192" mass="134100">MRPRKLRSKSVCLRSRLARSHLQPVRRLTDSYGYITDGIGNYSSDLQCTWLIDSFIENATIRLQFISFETECSWDHLYIFDGDSLYAPMLAAFSGSLMKDGQLSSNVPEITAHSGRAYLYFYSDAAYNMTGFNISYSINSCPQNCSNHGVCVGDRCTCDAEFEGDACERHICPNGCSGNGECDKTNHRCVCHYGFVGNDCSQTKSDGYWSSISTINMPKGRALHQAITYNDAMYVVGGEHFQSNEPFLIKYDMKRKKWDSIFTPDSEPSPRFGHSAIAYNHRLLVHGGILRNGNITSDLWEFDFLRERWNILIARSSSNSDFCCPIASVGHTATLVDNIMIIIFGYNPTLGYLNHVQHYNIDLQFWELIKTTGASVKGGFGHSSTYDHLTRLIYVFGGYHSFNFADNILVDLLYAYDPKKESWSLLSPSNSPRYLHSASIINGLLLIYGGNGHNVTDDNSGDICFSPQFLAYDITCDNWRTLKLPSISNIDPEYMFGRYGHSNVVHEDSLYIFGGFNGIMHNSLLRYVPGNCSHFMSADDCTHTRTETKCIWNKEKQICQSFNQAKLTSNYYCQDSSRESNITELCQRHTLCSNCVSTHYDCVWCGEKCLHKKCSQMKAFKESSSPKMFKGVNYCEPRELHISNCDKLHNCHSCHTEHHCSWQRDRKCSSLMYDIENWSSGSKIKNPSLDEERATCEAPCHTRNSCENCTQGSCMWCSSKRQCIESNAYSAIYPIGQCMEWTTHPYKCSVLTCTDIQSCDKCLKNPQCGWCDNGSGTGVGVCLEGSSRGPFAINSTHKTIEWKRCPAPRWYFTECPECQCNGHSKCSVTFPGVCNKPCNHFTEGINCDRCIERYYGHPINGGTCTPCSCNGHSDFCHRETGKCSCTTKGITGHHCDKCDEQNNYIGNPQELSGSCYYNLSTSYSYTFNMSKSDDKFYTRINFMNMPLTAEIDIEFMVGCQDSALINISVGSGFNNTLNITRQLFSNLECGNIKLRFTHDEHFFGIGNTTFFVNVYNFRTPFVLQISFSQHRNLDILQFFLTFSSCFLALLIIAAFLWKIKQKYELYRRRQQLFVEMEQMASRPFAGVVLQMKNLSSNTSTCTNPTPIALEPCNNGKAAVLTLIVRLPSGGQQIPPSGQTGIALASALVSLGNVSLEQNYKEDKGSDKGPCNKVAANSTTKLNNISTSFSTGV</sequence>
<dbReference type="Pfam" id="PF00053">
    <property type="entry name" value="EGF_laminin"/>
    <property type="match status" value="1"/>
</dbReference>
<name>A0A9Q0RN65_BLOTA</name>
<dbReference type="CDD" id="cd00055">
    <property type="entry name" value="EGF_Lam"/>
    <property type="match status" value="2"/>
</dbReference>
<reference evidence="14" key="1">
    <citation type="submission" date="2022-12" db="EMBL/GenBank/DDBJ databases">
        <title>Genome assemblies of Blomia tropicalis.</title>
        <authorList>
            <person name="Cui Y."/>
        </authorList>
    </citation>
    <scope>NUCLEOTIDE SEQUENCE</scope>
    <source>
        <tissue evidence="14">Adult mites</tissue>
    </source>
</reference>
<dbReference type="SMART" id="SM00612">
    <property type="entry name" value="Kelch"/>
    <property type="match status" value="2"/>
</dbReference>
<dbReference type="Pfam" id="PF24972">
    <property type="entry name" value="GBD_ATRN"/>
    <property type="match status" value="1"/>
</dbReference>
<evidence type="ECO:0000256" key="10">
    <source>
        <dbReference type="PROSITE-ProRule" id="PRU00076"/>
    </source>
</evidence>
<dbReference type="InterPro" id="IPR002049">
    <property type="entry name" value="LE_dom"/>
</dbReference>
<evidence type="ECO:0000256" key="6">
    <source>
        <dbReference type="ARBA" id="ARBA00022989"/>
    </source>
</evidence>
<dbReference type="Proteomes" id="UP001142055">
    <property type="component" value="Chromosome 1"/>
</dbReference>
<dbReference type="InterPro" id="IPR016201">
    <property type="entry name" value="PSI"/>
</dbReference>
<evidence type="ECO:0000256" key="11">
    <source>
        <dbReference type="SAM" id="Phobius"/>
    </source>
</evidence>
<feature type="domain" description="EGF-like" evidence="13">
    <location>
        <begin position="168"/>
        <end position="201"/>
    </location>
</feature>
<keyword evidence="6 11" id="KW-1133">Transmembrane helix</keyword>
<evidence type="ECO:0000256" key="2">
    <source>
        <dbReference type="ARBA" id="ARBA00022441"/>
    </source>
</evidence>
<keyword evidence="9" id="KW-0424">Laminin EGF-like domain</keyword>
<evidence type="ECO:0000313" key="15">
    <source>
        <dbReference type="Proteomes" id="UP001142055"/>
    </source>
</evidence>
<feature type="disulfide bond" evidence="10">
    <location>
        <begin position="191"/>
        <end position="200"/>
    </location>
</feature>
<dbReference type="InterPro" id="IPR000859">
    <property type="entry name" value="CUB_dom"/>
</dbReference>
<dbReference type="AlphaFoldDB" id="A0A9Q0RN65"/>
<evidence type="ECO:0000256" key="4">
    <source>
        <dbReference type="ARBA" id="ARBA00022729"/>
    </source>
</evidence>
<dbReference type="InterPro" id="IPR056737">
    <property type="entry name" value="Beta-prop_ATRN-MKLN-like"/>
</dbReference>
<keyword evidence="11" id="KW-0472">Membrane</keyword>
<evidence type="ECO:0000259" key="12">
    <source>
        <dbReference type="PROSITE" id="PS01180"/>
    </source>
</evidence>
<keyword evidence="2" id="KW-0880">Kelch repeat</keyword>
<feature type="domain" description="CUB" evidence="12">
    <location>
        <begin position="24"/>
        <end position="139"/>
    </location>
</feature>
<dbReference type="Pfam" id="PF24981">
    <property type="entry name" value="Beta-prop_ATRN-LZTR1"/>
    <property type="match status" value="1"/>
</dbReference>
<dbReference type="GO" id="GO:0005794">
    <property type="term" value="C:Golgi apparatus"/>
    <property type="evidence" value="ECO:0007669"/>
    <property type="project" value="TreeGrafter"/>
</dbReference>
<dbReference type="SUPFAM" id="SSF57184">
    <property type="entry name" value="Growth factor receptor domain"/>
    <property type="match status" value="1"/>
</dbReference>
<dbReference type="PANTHER" id="PTHR46376">
    <property type="entry name" value="LEUCINE-ZIPPER-LIKE TRANSCRIPTIONAL REGULATOR 1"/>
    <property type="match status" value="1"/>
</dbReference>
<keyword evidence="7 10" id="KW-1015">Disulfide bond</keyword>
<dbReference type="SMART" id="SM00042">
    <property type="entry name" value="CUB"/>
    <property type="match status" value="1"/>
</dbReference>
<dbReference type="SMART" id="SM00181">
    <property type="entry name" value="EGF"/>
    <property type="match status" value="3"/>
</dbReference>
<feature type="transmembrane region" description="Helical" evidence="11">
    <location>
        <begin position="1035"/>
        <end position="1059"/>
    </location>
</feature>
<dbReference type="InterPro" id="IPR056863">
    <property type="entry name" value="LMN_ATRN_NET-like_EGF"/>
</dbReference>
<evidence type="ECO:0000256" key="3">
    <source>
        <dbReference type="ARBA" id="ARBA00022692"/>
    </source>
</evidence>
<comment type="caution">
    <text evidence="14">The sequence shown here is derived from an EMBL/GenBank/DDBJ whole genome shotgun (WGS) entry which is preliminary data.</text>
</comment>
<dbReference type="PROSITE" id="PS50026">
    <property type="entry name" value="EGF_3"/>
    <property type="match status" value="1"/>
</dbReference>
<dbReference type="EMBL" id="JAPWDV010000001">
    <property type="protein sequence ID" value="KAJ6222083.1"/>
    <property type="molecule type" value="Genomic_DNA"/>
</dbReference>
<keyword evidence="15" id="KW-1185">Reference proteome</keyword>
<dbReference type="Gene3D" id="2.60.120.290">
    <property type="entry name" value="Spermadhesin, CUB domain"/>
    <property type="match status" value="1"/>
</dbReference>
<evidence type="ECO:0000256" key="7">
    <source>
        <dbReference type="ARBA" id="ARBA00023157"/>
    </source>
</evidence>
<dbReference type="InterPro" id="IPR009030">
    <property type="entry name" value="Growth_fac_rcpt_cys_sf"/>
</dbReference>
<dbReference type="SMART" id="SM00423">
    <property type="entry name" value="PSI"/>
    <property type="match status" value="3"/>
</dbReference>
<accession>A0A9Q0RN65</accession>
<feature type="disulfide bond" evidence="10">
    <location>
        <begin position="172"/>
        <end position="182"/>
    </location>
</feature>
<dbReference type="InterPro" id="IPR015915">
    <property type="entry name" value="Kelch-typ_b-propeller"/>
</dbReference>
<dbReference type="InterPro" id="IPR006652">
    <property type="entry name" value="Kelch_1"/>
</dbReference>
<evidence type="ECO:0000259" key="13">
    <source>
        <dbReference type="PROSITE" id="PS50026"/>
    </source>
</evidence>
<evidence type="ECO:0000256" key="1">
    <source>
        <dbReference type="ARBA" id="ARBA00004167"/>
    </source>
</evidence>
<evidence type="ECO:0000313" key="14">
    <source>
        <dbReference type="EMBL" id="KAJ6222083.1"/>
    </source>
</evidence>
<dbReference type="InterPro" id="IPR000742">
    <property type="entry name" value="EGF"/>
</dbReference>
<dbReference type="CDD" id="cd00041">
    <property type="entry name" value="CUB"/>
    <property type="match status" value="1"/>
</dbReference>
<dbReference type="Gene3D" id="2.10.25.10">
    <property type="entry name" value="Laminin"/>
    <property type="match status" value="2"/>
</dbReference>